<evidence type="ECO:0000259" key="2">
    <source>
        <dbReference type="Pfam" id="PF00501"/>
    </source>
</evidence>
<dbReference type="GO" id="GO:0016874">
    <property type="term" value="F:ligase activity"/>
    <property type="evidence" value="ECO:0007669"/>
    <property type="project" value="UniProtKB-KW"/>
</dbReference>
<feature type="domain" description="AMP-dependent synthetase/ligase" evidence="2">
    <location>
        <begin position="9"/>
        <end position="335"/>
    </location>
</feature>
<accession>A0A809RFK8</accession>
<proteinExistence type="predicted"/>
<dbReference type="Pfam" id="PF23562">
    <property type="entry name" value="AMP-binding_C_3"/>
    <property type="match status" value="1"/>
</dbReference>
<dbReference type="AlphaFoldDB" id="A0A809RFK8"/>
<organism evidence="3 4">
    <name type="scientific">Sulfuriferula nivalis</name>
    <dbReference type="NCBI Taxonomy" id="2675298"/>
    <lineage>
        <taxon>Bacteria</taxon>
        <taxon>Pseudomonadati</taxon>
        <taxon>Pseudomonadota</taxon>
        <taxon>Betaproteobacteria</taxon>
        <taxon>Nitrosomonadales</taxon>
        <taxon>Sulfuricellaceae</taxon>
        <taxon>Sulfuriferula</taxon>
    </lineage>
</organism>
<name>A0A809RFK8_9PROT</name>
<reference evidence="4" key="1">
    <citation type="submission" date="2019-11" db="EMBL/GenBank/DDBJ databases">
        <title>Isolation and characterization of a novel species in the genus Sulfuriferula.</title>
        <authorList>
            <person name="Mochizuki J."/>
            <person name="Kojima H."/>
            <person name="Fukui M."/>
        </authorList>
    </citation>
    <scope>NUCLEOTIDE SEQUENCE [LARGE SCALE GENOMIC DNA]</scope>
    <source>
        <strain evidence="4">SGTM</strain>
    </source>
</reference>
<dbReference type="PROSITE" id="PS00455">
    <property type="entry name" value="AMP_BINDING"/>
    <property type="match status" value="1"/>
</dbReference>
<dbReference type="InterPro" id="IPR042099">
    <property type="entry name" value="ANL_N_sf"/>
</dbReference>
<dbReference type="PANTHER" id="PTHR43767:SF8">
    <property type="entry name" value="LONG-CHAIN-FATTY-ACID--COA LIGASE"/>
    <property type="match status" value="1"/>
</dbReference>
<dbReference type="InterPro" id="IPR050237">
    <property type="entry name" value="ATP-dep_AMP-bd_enzyme"/>
</dbReference>
<evidence type="ECO:0000256" key="1">
    <source>
        <dbReference type="ARBA" id="ARBA00022598"/>
    </source>
</evidence>
<dbReference type="InterPro" id="IPR020845">
    <property type="entry name" value="AMP-binding_CS"/>
</dbReference>
<dbReference type="RefSeq" id="WP_162084359.1">
    <property type="nucleotide sequence ID" value="NZ_AP021881.1"/>
</dbReference>
<dbReference type="Pfam" id="PF00501">
    <property type="entry name" value="AMP-binding"/>
    <property type="match status" value="1"/>
</dbReference>
<protein>
    <submittedName>
        <fullName evidence="3">Long-chain acyl-CoA synthetase</fullName>
    </submittedName>
</protein>
<gene>
    <name evidence="3" type="ORF">SFSGTM_11340</name>
</gene>
<dbReference type="EMBL" id="AP021881">
    <property type="protein sequence ID" value="BBP00426.1"/>
    <property type="molecule type" value="Genomic_DNA"/>
</dbReference>
<sequence length="498" mass="53717">MSKMLTRLRQAASDYPERIAFEGSDASLSYGALYQVITELTYDLSAQRIRALGLLANNGLPWALVDVSAMIAGIPIVPLPLFFSSQQILHAINDAGLNAILTDQPMQLESLLQDANIQFHKAGDLGGLHLIRLQGVIPQNLPHGTAKISYTSGTTGEPKGVCLSLAQIETVATSLMEASQAQFSDRHLCLTPLSTLLENIGGIYTPLLAGACSCLLPLQQVGLIGAVGLDVARMLKALHTYRASSTIFAPQMLQALVVAGEDGASMPANLRFIAVGGAPVSLELLQRARQINLPVFEGYGLSECGSVVSLNTPDAYCVGSVGRPLPHVAISFSDIGEVLVSGSNFLGYLGRESPSQHWPTGDIGYLDTEGFLHITGRRKSLFITSFGRNVAPEWIERELTMHPAIAQVAVYGEAKPFSVAVIVARLGYSKEQVDMAVQATNKVLPDYARIKSWVLAAIPFMPVNQQLTTNGRLKRDAILMVYSDALERLYQEEVNVIF</sequence>
<dbReference type="Proteomes" id="UP000463939">
    <property type="component" value="Chromosome"/>
</dbReference>
<dbReference type="KEGG" id="sniv:SFSGTM_11340"/>
<dbReference type="InterPro" id="IPR000873">
    <property type="entry name" value="AMP-dep_synth/lig_dom"/>
</dbReference>
<keyword evidence="1" id="KW-0436">Ligase</keyword>
<evidence type="ECO:0000313" key="3">
    <source>
        <dbReference type="EMBL" id="BBP00426.1"/>
    </source>
</evidence>
<evidence type="ECO:0000313" key="4">
    <source>
        <dbReference type="Proteomes" id="UP000463939"/>
    </source>
</evidence>
<dbReference type="Gene3D" id="3.30.300.30">
    <property type="match status" value="1"/>
</dbReference>
<dbReference type="PANTHER" id="PTHR43767">
    <property type="entry name" value="LONG-CHAIN-FATTY-ACID--COA LIGASE"/>
    <property type="match status" value="1"/>
</dbReference>
<keyword evidence="4" id="KW-1185">Reference proteome</keyword>
<dbReference type="Gene3D" id="3.40.50.12780">
    <property type="entry name" value="N-terminal domain of ligase-like"/>
    <property type="match status" value="1"/>
</dbReference>
<dbReference type="SUPFAM" id="SSF56801">
    <property type="entry name" value="Acetyl-CoA synthetase-like"/>
    <property type="match status" value="1"/>
</dbReference>
<dbReference type="InterPro" id="IPR045851">
    <property type="entry name" value="AMP-bd_C_sf"/>
</dbReference>